<dbReference type="PANTHER" id="PTHR42748:SF7">
    <property type="entry name" value="NMRA LIKE REDOX SENSOR 1-RELATED"/>
    <property type="match status" value="1"/>
</dbReference>
<dbReference type="EMBL" id="CAJNOI010000134">
    <property type="protein sequence ID" value="CAF1112351.1"/>
    <property type="molecule type" value="Genomic_DNA"/>
</dbReference>
<dbReference type="GO" id="GO:0005634">
    <property type="term" value="C:nucleus"/>
    <property type="evidence" value="ECO:0007669"/>
    <property type="project" value="TreeGrafter"/>
</dbReference>
<dbReference type="Proteomes" id="UP000663832">
    <property type="component" value="Unassembled WGS sequence"/>
</dbReference>
<evidence type="ECO:0000313" key="7">
    <source>
        <dbReference type="Proteomes" id="UP000663832"/>
    </source>
</evidence>
<dbReference type="InterPro" id="IPR051164">
    <property type="entry name" value="NmrA-like_oxidored"/>
</dbReference>
<evidence type="ECO:0000256" key="3">
    <source>
        <dbReference type="ARBA" id="ARBA00040296"/>
    </source>
</evidence>
<dbReference type="Gene3D" id="3.40.50.720">
    <property type="entry name" value="NAD(P)-binding Rossmann-like Domain"/>
    <property type="match status" value="1"/>
</dbReference>
<organism evidence="6 8">
    <name type="scientific">Adineta steineri</name>
    <dbReference type="NCBI Taxonomy" id="433720"/>
    <lineage>
        <taxon>Eukaryota</taxon>
        <taxon>Metazoa</taxon>
        <taxon>Spiralia</taxon>
        <taxon>Gnathifera</taxon>
        <taxon>Rotifera</taxon>
        <taxon>Eurotatoria</taxon>
        <taxon>Bdelloidea</taxon>
        <taxon>Adinetida</taxon>
        <taxon>Adinetidae</taxon>
        <taxon>Adineta</taxon>
    </lineage>
</organism>
<dbReference type="InterPro" id="IPR008030">
    <property type="entry name" value="NmrA-like"/>
</dbReference>
<name>A0A814PZ09_9BILA</name>
<dbReference type="Pfam" id="PF05368">
    <property type="entry name" value="NmrA"/>
    <property type="match status" value="1"/>
</dbReference>
<reference evidence="6" key="1">
    <citation type="submission" date="2021-02" db="EMBL/GenBank/DDBJ databases">
        <authorList>
            <person name="Nowell W R."/>
        </authorList>
    </citation>
    <scope>NUCLEOTIDE SEQUENCE</scope>
</reference>
<feature type="domain" description="NmrA-like" evidence="4">
    <location>
        <begin position="6"/>
        <end position="301"/>
    </location>
</feature>
<dbReference type="PANTHER" id="PTHR42748">
    <property type="entry name" value="NITROGEN METABOLITE REPRESSION PROTEIN NMRA FAMILY MEMBER"/>
    <property type="match status" value="1"/>
</dbReference>
<dbReference type="CDD" id="cd05251">
    <property type="entry name" value="NmrA_like_SDR_a"/>
    <property type="match status" value="1"/>
</dbReference>
<evidence type="ECO:0000313" key="5">
    <source>
        <dbReference type="EMBL" id="CAF1020421.1"/>
    </source>
</evidence>
<comment type="similarity">
    <text evidence="1">Belongs to the NmrA-type oxidoreductase family.</text>
</comment>
<evidence type="ECO:0000313" key="6">
    <source>
        <dbReference type="EMBL" id="CAF1112351.1"/>
    </source>
</evidence>
<dbReference type="AlphaFoldDB" id="A0A814PZ09"/>
<dbReference type="Gene3D" id="3.90.25.10">
    <property type="entry name" value="UDP-galactose 4-epimerase, domain 1"/>
    <property type="match status" value="1"/>
</dbReference>
<comment type="caution">
    <text evidence="6">The sequence shown here is derived from an EMBL/GenBank/DDBJ whole genome shotgun (WGS) entry which is preliminary data.</text>
</comment>
<dbReference type="OrthoDB" id="300709at2759"/>
<dbReference type="SUPFAM" id="SSF52047">
    <property type="entry name" value="RNI-like"/>
    <property type="match status" value="1"/>
</dbReference>
<keyword evidence="7" id="KW-1185">Reference proteome</keyword>
<gene>
    <name evidence="6" type="ORF">BJG266_LOCUS21971</name>
    <name evidence="5" type="ORF">QVE165_LOCUS15968</name>
</gene>
<dbReference type="Proteomes" id="UP000663877">
    <property type="component" value="Unassembled WGS sequence"/>
</dbReference>
<evidence type="ECO:0000259" key="4">
    <source>
        <dbReference type="Pfam" id="PF05368"/>
    </source>
</evidence>
<evidence type="ECO:0000313" key="8">
    <source>
        <dbReference type="Proteomes" id="UP000663877"/>
    </source>
</evidence>
<accession>A0A814PZ09</accession>
<evidence type="ECO:0000256" key="1">
    <source>
        <dbReference type="ARBA" id="ARBA00006328"/>
    </source>
</evidence>
<dbReference type="SUPFAM" id="SSF51735">
    <property type="entry name" value="NAD(P)-binding Rossmann-fold domains"/>
    <property type="match status" value="1"/>
</dbReference>
<dbReference type="InterPro" id="IPR036291">
    <property type="entry name" value="NAD(P)-bd_dom_sf"/>
</dbReference>
<dbReference type="EMBL" id="CAJNOM010000088">
    <property type="protein sequence ID" value="CAF1020421.1"/>
    <property type="molecule type" value="Genomic_DNA"/>
</dbReference>
<proteinExistence type="inferred from homology"/>
<sequence>MVDARLVTVVGATGAQGSAVVRALVETGKYKIRGLTRDSSSEKAQTLKRLSDNIDMVTCDITKSDDVERAFKDSWAIFAVTDPWTNPNQLELEKQQGYIMADAAASLQIPYYIFSTVEDVKKLSNGKFDIPIFTHKAEITNYIKEKCRNLKTIYVEPAMYMQNWRNAGKLPTLDDGTVIFAAPIDEKMELHLVDIDDIGPIVREILADPDKFVGQDICVCGDEISLENLSKIFTKVTGIPAISKTLTEEEFRTITKQLPKTAQDNIFGMHKWIEEYGYYGKDKDWTNGQKLTKLNTFEQWLKYEFKLYKTVKTISNLEECCETVIIPNQHHILSLDIKDDIFVNNFFKYCIVNASFHNLRSVILRDILIELAVDPLLHLKSLPNLLSLTLICHLLFPKDIRDIYRLIFSFPTLKYNKISLEELNYEHDDINETNISLPAGILNQQFNTIEYFVINHECAFDELIFILCHTPQLRHLICGNLLKTDQNIEDEQIPTLSYLKHIRIDCCYLDFNDFERFIKKVSPQLQRLHIKPNFNKAYLDADRWERLITNYIPHLHTLICNCYQHNFIIYEDRSLHLIINQFSSPFWVNKGWIFEIFIDCRIIHFSIHSSKKTCFIFDETKETMVTYSKSNNLVIQLEIHSFASNPKQNQSLIDNYKLMFDSIKFTHLTINCETISSELLIQIIEMLPHLVSLHILAIPIIQNNADVLHRVSLKNKITKVKLEKITEIEQVMFILCLCRCMKHFQINENVPHLTCLCINISNNNEHILNELQNLIDTEYLLDNYTMKLVGHNIILQLY</sequence>
<evidence type="ECO:0000256" key="2">
    <source>
        <dbReference type="ARBA" id="ARBA00022857"/>
    </source>
</evidence>
<keyword evidence="2" id="KW-0521">NADP</keyword>
<protein>
    <recommendedName>
        <fullName evidence="3">NmrA-like family domain-containing protein 1</fullName>
    </recommendedName>
</protein>